<dbReference type="Proteomes" id="UP000076874">
    <property type="component" value="Unassembled WGS sequence"/>
</dbReference>
<accession>A0A167SIK4</accession>
<comment type="caution">
    <text evidence="4">The sequence shown here is derived from an EMBL/GenBank/DDBJ whole genome shotgun (WGS) entry which is preliminary data.</text>
</comment>
<keyword evidence="1" id="KW-0539">Nucleus</keyword>
<proteinExistence type="predicted"/>
<reference evidence="4 5" key="1">
    <citation type="journal article" date="2016" name="Genome Biol. Evol.">
        <title>Divergent and convergent evolution of fungal pathogenicity.</title>
        <authorList>
            <person name="Shang Y."/>
            <person name="Xiao G."/>
            <person name="Zheng P."/>
            <person name="Cen K."/>
            <person name="Zhan S."/>
            <person name="Wang C."/>
        </authorList>
    </citation>
    <scope>NUCLEOTIDE SEQUENCE [LARGE SCALE GENOMIC DNA]</scope>
    <source>
        <strain evidence="4 5">RCEF 264</strain>
    </source>
</reference>
<dbReference type="GO" id="GO:0000981">
    <property type="term" value="F:DNA-binding transcription factor activity, RNA polymerase II-specific"/>
    <property type="evidence" value="ECO:0007669"/>
    <property type="project" value="InterPro"/>
</dbReference>
<evidence type="ECO:0000313" key="5">
    <source>
        <dbReference type="Proteomes" id="UP000076874"/>
    </source>
</evidence>
<dbReference type="SUPFAM" id="SSF57701">
    <property type="entry name" value="Zn2/Cys6 DNA-binding domain"/>
    <property type="match status" value="1"/>
</dbReference>
<dbReference type="Gene3D" id="4.10.240.10">
    <property type="entry name" value="Zn(2)-C6 fungal-type DNA-binding domain"/>
    <property type="match status" value="1"/>
</dbReference>
<dbReference type="PROSITE" id="PS00463">
    <property type="entry name" value="ZN2_CY6_FUNGAL_1"/>
    <property type="match status" value="1"/>
</dbReference>
<dbReference type="SMART" id="SM00066">
    <property type="entry name" value="GAL4"/>
    <property type="match status" value="1"/>
</dbReference>
<dbReference type="EMBL" id="AZHD01000010">
    <property type="protein sequence ID" value="OAA59657.1"/>
    <property type="molecule type" value="Genomic_DNA"/>
</dbReference>
<dbReference type="PANTHER" id="PTHR37534">
    <property type="entry name" value="TRANSCRIPTIONAL ACTIVATOR PROTEIN UGA3"/>
    <property type="match status" value="1"/>
</dbReference>
<dbReference type="OrthoDB" id="648861at2759"/>
<dbReference type="GO" id="GO:0008270">
    <property type="term" value="F:zinc ion binding"/>
    <property type="evidence" value="ECO:0007669"/>
    <property type="project" value="InterPro"/>
</dbReference>
<dbReference type="PROSITE" id="PS50048">
    <property type="entry name" value="ZN2_CY6_FUNGAL_2"/>
    <property type="match status" value="1"/>
</dbReference>
<evidence type="ECO:0000259" key="3">
    <source>
        <dbReference type="PROSITE" id="PS50048"/>
    </source>
</evidence>
<evidence type="ECO:0000256" key="2">
    <source>
        <dbReference type="SAM" id="MobiDB-lite"/>
    </source>
</evidence>
<gene>
    <name evidence="4" type="ORF">SPI_05855</name>
</gene>
<organism evidence="4 5">
    <name type="scientific">Niveomyces insectorum RCEF 264</name>
    <dbReference type="NCBI Taxonomy" id="1081102"/>
    <lineage>
        <taxon>Eukaryota</taxon>
        <taxon>Fungi</taxon>
        <taxon>Dikarya</taxon>
        <taxon>Ascomycota</taxon>
        <taxon>Pezizomycotina</taxon>
        <taxon>Sordariomycetes</taxon>
        <taxon>Hypocreomycetidae</taxon>
        <taxon>Hypocreales</taxon>
        <taxon>Cordycipitaceae</taxon>
        <taxon>Niveomyces</taxon>
    </lineage>
</organism>
<dbReference type="Pfam" id="PF00172">
    <property type="entry name" value="Zn_clus"/>
    <property type="match status" value="1"/>
</dbReference>
<feature type="compositionally biased region" description="Low complexity" evidence="2">
    <location>
        <begin position="109"/>
        <end position="122"/>
    </location>
</feature>
<feature type="domain" description="Zn(2)-C6 fungal-type" evidence="3">
    <location>
        <begin position="16"/>
        <end position="46"/>
    </location>
</feature>
<feature type="compositionally biased region" description="Polar residues" evidence="2">
    <location>
        <begin position="87"/>
        <end position="106"/>
    </location>
</feature>
<sequence length="634" mass="69807">MISEMSQARKKRSKTGCYTCRQRKVRCNEQHPTCGACLRLGLSCSFPAAASTDAAALSIGVPRRKRQQQPSLPNTTALRRHRQALSFATDSQSPATLQDTTTTACSVESGDNGSSNDGSLHGGNLATAAGEYQPLPSSWWSSLGEGLLDVNWLESWVPELDDHFLSDASLYGNNLQPPVVPGLLPSSSSPVLPLPSATGTSPPAQRNVTLLPEDRQLLHHFTTTMVRFCILRNCTHDNLYSYILMNMGLFHSTLFDAMMAWSALHLAHIQKMSIQVARARYDRAYTALIEDLGRGVAPTLLLATAWFLLQYQLILAESVESFCELIDLSAEVARAELQNHDAETAMKRIGPVGSLILVWMNFRDSQAAHLGLGGRLLGCLKTYPYIYDLVDTSSISNEGSGNSSPDIVFMEREQISGQIAPSEMQTCMKLSFQNVTVAGQIKFLGRSEMTKAVHESNVAVWETIRSSLGLLRRDIELDDTDAARAALGVAMGDLSAMPVVDPIHYNRLLLLVAYYTTVITYYNNRPGDLSHDPELLAPEMCADRMIRLCQRVEAARPDSPQGIWPTHALIAGTTTRDPIYQAWAVHSFEKAERWGAHIVKARILLDAVIRKQNATGKKANIVEVMKETTGVFIF</sequence>
<evidence type="ECO:0000256" key="1">
    <source>
        <dbReference type="ARBA" id="ARBA00023242"/>
    </source>
</evidence>
<keyword evidence="5" id="KW-1185">Reference proteome</keyword>
<dbReference type="PANTHER" id="PTHR37534:SF46">
    <property type="entry name" value="ZN(II)2CYS6 TRANSCRIPTION FACTOR (EUROFUNG)"/>
    <property type="match status" value="1"/>
</dbReference>
<feature type="region of interest" description="Disordered" evidence="2">
    <location>
        <begin position="87"/>
        <end position="122"/>
    </location>
</feature>
<dbReference type="AlphaFoldDB" id="A0A167SIK4"/>
<protein>
    <submittedName>
        <fullName evidence="4">C6 zinc finger domain containing protein</fullName>
    </submittedName>
</protein>
<dbReference type="CDD" id="cd00067">
    <property type="entry name" value="GAL4"/>
    <property type="match status" value="1"/>
</dbReference>
<dbReference type="InterPro" id="IPR001138">
    <property type="entry name" value="Zn2Cys6_DnaBD"/>
</dbReference>
<name>A0A167SIK4_9HYPO</name>
<dbReference type="InterPro" id="IPR036864">
    <property type="entry name" value="Zn2-C6_fun-type_DNA-bd_sf"/>
</dbReference>
<evidence type="ECO:0000313" key="4">
    <source>
        <dbReference type="EMBL" id="OAA59657.1"/>
    </source>
</evidence>